<evidence type="ECO:0000256" key="1">
    <source>
        <dbReference type="SAM" id="MobiDB-lite"/>
    </source>
</evidence>
<keyword evidence="3" id="KW-1185">Reference proteome</keyword>
<dbReference type="AlphaFoldDB" id="A0A7W6J1Z5"/>
<protein>
    <submittedName>
        <fullName evidence="2">Uncharacterized protein</fullName>
    </submittedName>
</protein>
<accession>A0A7W6J1Z5</accession>
<organism evidence="2 3">
    <name type="scientific">Gellertiella hungarica</name>
    <dbReference type="NCBI Taxonomy" id="1572859"/>
    <lineage>
        <taxon>Bacteria</taxon>
        <taxon>Pseudomonadati</taxon>
        <taxon>Pseudomonadota</taxon>
        <taxon>Alphaproteobacteria</taxon>
        <taxon>Hyphomicrobiales</taxon>
        <taxon>Rhizobiaceae</taxon>
        <taxon>Gellertiella</taxon>
    </lineage>
</organism>
<gene>
    <name evidence="2" type="ORF">GGR23_000472</name>
</gene>
<dbReference type="RefSeq" id="WP_183364505.1">
    <property type="nucleotide sequence ID" value="NZ_JACIEZ010000001.1"/>
</dbReference>
<comment type="caution">
    <text evidence="2">The sequence shown here is derived from an EMBL/GenBank/DDBJ whole genome shotgun (WGS) entry which is preliminary data.</text>
</comment>
<proteinExistence type="predicted"/>
<evidence type="ECO:0000313" key="2">
    <source>
        <dbReference type="EMBL" id="MBB4063311.1"/>
    </source>
</evidence>
<dbReference type="EMBL" id="JACIEZ010000001">
    <property type="protein sequence ID" value="MBB4063311.1"/>
    <property type="molecule type" value="Genomic_DNA"/>
</dbReference>
<dbReference type="Proteomes" id="UP000528286">
    <property type="component" value="Unassembled WGS sequence"/>
</dbReference>
<sequence length="62" mass="7135">MTTAARRRTLVMRLADRISSLAGFGTGETLPRLDRDDMPDWQQRDLGFRDGNPSIRDDILMR</sequence>
<feature type="region of interest" description="Disordered" evidence="1">
    <location>
        <begin position="29"/>
        <end position="62"/>
    </location>
</feature>
<reference evidence="2 3" key="1">
    <citation type="submission" date="2020-08" db="EMBL/GenBank/DDBJ databases">
        <title>Genomic Encyclopedia of Type Strains, Phase IV (KMG-IV): sequencing the most valuable type-strain genomes for metagenomic binning, comparative biology and taxonomic classification.</title>
        <authorList>
            <person name="Goeker M."/>
        </authorList>
    </citation>
    <scope>NUCLEOTIDE SEQUENCE [LARGE SCALE GENOMIC DNA]</scope>
    <source>
        <strain evidence="2 3">DSM 29853</strain>
    </source>
</reference>
<feature type="compositionally biased region" description="Basic and acidic residues" evidence="1">
    <location>
        <begin position="31"/>
        <end position="48"/>
    </location>
</feature>
<evidence type="ECO:0000313" key="3">
    <source>
        <dbReference type="Proteomes" id="UP000528286"/>
    </source>
</evidence>
<name>A0A7W6J1Z5_9HYPH</name>